<dbReference type="Proteomes" id="UP001190926">
    <property type="component" value="Unassembled WGS sequence"/>
</dbReference>
<evidence type="ECO:0000259" key="13">
    <source>
        <dbReference type="Pfam" id="PF03936"/>
    </source>
</evidence>
<evidence type="ECO:0000313" key="15">
    <source>
        <dbReference type="Proteomes" id="UP001190926"/>
    </source>
</evidence>
<evidence type="ECO:0000256" key="6">
    <source>
        <dbReference type="ARBA" id="ARBA00022640"/>
    </source>
</evidence>
<dbReference type="AlphaFoldDB" id="A0AAD4IQY4"/>
<keyword evidence="7" id="KW-0479">Metal-binding</keyword>
<dbReference type="GO" id="GO:0010333">
    <property type="term" value="F:terpene synthase activity"/>
    <property type="evidence" value="ECO:0007669"/>
    <property type="project" value="InterPro"/>
</dbReference>
<evidence type="ECO:0000256" key="8">
    <source>
        <dbReference type="ARBA" id="ARBA00022842"/>
    </source>
</evidence>
<dbReference type="Pfam" id="PF03936">
    <property type="entry name" value="Terpene_synth_C"/>
    <property type="match status" value="1"/>
</dbReference>
<proteinExistence type="inferred from homology"/>
<dbReference type="GO" id="GO:0016102">
    <property type="term" value="P:diterpenoid biosynthetic process"/>
    <property type="evidence" value="ECO:0007669"/>
    <property type="project" value="InterPro"/>
</dbReference>
<dbReference type="InterPro" id="IPR001906">
    <property type="entry name" value="Terpene_synth_N"/>
</dbReference>
<organism evidence="14 15">
    <name type="scientific">Perilla frutescens var. hirtella</name>
    <name type="common">Perilla citriodora</name>
    <name type="synonym">Perilla setoyensis</name>
    <dbReference type="NCBI Taxonomy" id="608512"/>
    <lineage>
        <taxon>Eukaryota</taxon>
        <taxon>Viridiplantae</taxon>
        <taxon>Streptophyta</taxon>
        <taxon>Embryophyta</taxon>
        <taxon>Tracheophyta</taxon>
        <taxon>Spermatophyta</taxon>
        <taxon>Magnoliopsida</taxon>
        <taxon>eudicotyledons</taxon>
        <taxon>Gunneridae</taxon>
        <taxon>Pentapetalae</taxon>
        <taxon>asterids</taxon>
        <taxon>lamiids</taxon>
        <taxon>Lamiales</taxon>
        <taxon>Lamiaceae</taxon>
        <taxon>Nepetoideae</taxon>
        <taxon>Elsholtzieae</taxon>
        <taxon>Perilla</taxon>
    </lineage>
</organism>
<feature type="domain" description="Terpene synthase metal-binding" evidence="13">
    <location>
        <begin position="255"/>
        <end position="493"/>
    </location>
</feature>
<protein>
    <submittedName>
        <fullName evidence="14">Uncharacterized protein</fullName>
    </submittedName>
</protein>
<evidence type="ECO:0000259" key="12">
    <source>
        <dbReference type="Pfam" id="PF01397"/>
    </source>
</evidence>
<evidence type="ECO:0000256" key="9">
    <source>
        <dbReference type="ARBA" id="ARBA00022946"/>
    </source>
</evidence>
<evidence type="ECO:0000256" key="11">
    <source>
        <dbReference type="ARBA" id="ARBA00033744"/>
    </source>
</evidence>
<gene>
    <name evidence="14" type="ORF">C2S53_020902</name>
</gene>
<keyword evidence="5" id="KW-0150">Chloroplast</keyword>
<dbReference type="Gene3D" id="1.50.10.130">
    <property type="entry name" value="Terpene synthase, N-terminal domain"/>
    <property type="match status" value="1"/>
</dbReference>
<evidence type="ECO:0000256" key="3">
    <source>
        <dbReference type="ARBA" id="ARBA00004721"/>
    </source>
</evidence>
<dbReference type="PANTHER" id="PTHR31225">
    <property type="entry name" value="OS04G0344100 PROTEIN-RELATED"/>
    <property type="match status" value="1"/>
</dbReference>
<keyword evidence="10" id="KW-0456">Lyase</keyword>
<dbReference type="InterPro" id="IPR008930">
    <property type="entry name" value="Terpenoid_cyclase/PrenylTrfase"/>
</dbReference>
<accession>A0AAD4IQY4</accession>
<evidence type="ECO:0000256" key="10">
    <source>
        <dbReference type="ARBA" id="ARBA00023239"/>
    </source>
</evidence>
<keyword evidence="15" id="KW-1185">Reference proteome</keyword>
<feature type="domain" description="Terpene synthase N-terminal" evidence="12">
    <location>
        <begin position="22"/>
        <end position="196"/>
    </location>
</feature>
<dbReference type="GO" id="GO:0000287">
    <property type="term" value="F:magnesium ion binding"/>
    <property type="evidence" value="ECO:0007669"/>
    <property type="project" value="InterPro"/>
</dbReference>
<dbReference type="FunFam" id="1.10.600.10:FF:000007">
    <property type="entry name" value="Isoprene synthase, chloroplastic"/>
    <property type="match status" value="1"/>
</dbReference>
<dbReference type="InterPro" id="IPR036965">
    <property type="entry name" value="Terpene_synth_N_sf"/>
</dbReference>
<evidence type="ECO:0000256" key="4">
    <source>
        <dbReference type="ARBA" id="ARBA00011245"/>
    </source>
</evidence>
<evidence type="ECO:0000256" key="7">
    <source>
        <dbReference type="ARBA" id="ARBA00022723"/>
    </source>
</evidence>
<dbReference type="InterPro" id="IPR005630">
    <property type="entry name" value="Terpene_synthase_metal-bd"/>
</dbReference>
<dbReference type="GO" id="GO:0016099">
    <property type="term" value="P:monoterpenoid biosynthetic process"/>
    <property type="evidence" value="ECO:0007669"/>
    <property type="project" value="UniProtKB-ARBA"/>
</dbReference>
<keyword evidence="8" id="KW-0460">Magnesium</keyword>
<comment type="pathway">
    <text evidence="3">Secondary metabolite biosynthesis; terpenoid biosynthesis.</text>
</comment>
<name>A0AAD4IQY4_PERFH</name>
<dbReference type="EMBL" id="SDAM02029393">
    <property type="protein sequence ID" value="KAH6757281.1"/>
    <property type="molecule type" value="Genomic_DNA"/>
</dbReference>
<comment type="subunit">
    <text evidence="4">Monomer.</text>
</comment>
<comment type="subcellular location">
    <subcellularLocation>
        <location evidence="2">Plastid</location>
        <location evidence="2">Chloroplast</location>
    </subcellularLocation>
</comment>
<reference evidence="14 15" key="1">
    <citation type="journal article" date="2021" name="Nat. Commun.">
        <title>Incipient diploidization of the medicinal plant Perilla within 10,000 years.</title>
        <authorList>
            <person name="Zhang Y."/>
            <person name="Shen Q."/>
            <person name="Leng L."/>
            <person name="Zhang D."/>
            <person name="Chen S."/>
            <person name="Shi Y."/>
            <person name="Ning Z."/>
            <person name="Chen S."/>
        </authorList>
    </citation>
    <scope>NUCLEOTIDE SEQUENCE [LARGE SCALE GENOMIC DNA]</scope>
    <source>
        <strain evidence="15">cv. PC099</strain>
    </source>
</reference>
<dbReference type="InterPro" id="IPR008949">
    <property type="entry name" value="Isoprenoid_synthase_dom_sf"/>
</dbReference>
<dbReference type="GO" id="GO:0009507">
    <property type="term" value="C:chloroplast"/>
    <property type="evidence" value="ECO:0007669"/>
    <property type="project" value="UniProtKB-SubCell"/>
</dbReference>
<evidence type="ECO:0000313" key="14">
    <source>
        <dbReference type="EMBL" id="KAH6757281.1"/>
    </source>
</evidence>
<evidence type="ECO:0000256" key="1">
    <source>
        <dbReference type="ARBA" id="ARBA00001946"/>
    </source>
</evidence>
<keyword evidence="6" id="KW-0934">Plastid</keyword>
<dbReference type="SUPFAM" id="SSF48239">
    <property type="entry name" value="Terpenoid cyclases/Protein prenyltransferases"/>
    <property type="match status" value="1"/>
</dbReference>
<evidence type="ECO:0000256" key="5">
    <source>
        <dbReference type="ARBA" id="ARBA00022528"/>
    </source>
</evidence>
<comment type="similarity">
    <text evidence="11">Belongs to the terpene synthase family. Tpsb subfamily.</text>
</comment>
<dbReference type="InterPro" id="IPR044814">
    <property type="entry name" value="Terpene_cyclase_plant_C1"/>
</dbReference>
<dbReference type="Pfam" id="PF01397">
    <property type="entry name" value="Terpene_synth"/>
    <property type="match status" value="1"/>
</dbReference>
<dbReference type="SFLD" id="SFLDS00005">
    <property type="entry name" value="Isoprenoid_Synthase_Type_I"/>
    <property type="match status" value="1"/>
</dbReference>
<sequence>MGVNSNEETHRTGQKNNFSPSLWGDQFINYNSDPQVMEKYYKKVEALKNEVSSMLTAPDSKMLDTMDLIDTLERLGVSYHFQNEIEEKLQQYFIHYYNNDDDDQIHQAYDLHTVALHFRLFRQHGHPISSAEIFGKWKDVMGDAKGLLSLYEASHLRTRGETILDEALAFTTTNLKSMVPNLPPYSSLRKQIVHALVQPLHFGIPRIEARFFISVYEEEEEEHKNERLLMFAKLDYNLLQMLHREELRQVSKWWKELDLISKLPYARDRVVECFFWAMGVHHEPHYSRGRIMLAKTIAMISLIDDTYDAYGTIEELAVFTEAIQRWDDGEMARLPQYMKPLYKALLDLYEQFEEELDKEGRSYAAYYSKEALKENVRCYLVEAKWFIEGYMPPFEEYLKNALITSTYCYVASSSLLGKQSALKEDFEWLSKKPKMLVAALTICRYIDDIATYEVEKERGQVATGIECYMRENGVTKEEAMAKFMEIATNNWKDSNEEYLTPSRDILTHILNMERLVDVTYKNNQDGYTHPEKVLKPHIIALLLDPIYIQDQALI</sequence>
<dbReference type="SFLD" id="SFLDG01019">
    <property type="entry name" value="Terpene_Cyclase_Like_1_C_Termi"/>
    <property type="match status" value="1"/>
</dbReference>
<comment type="cofactor">
    <cofactor evidence="1">
        <name>Mg(2+)</name>
        <dbReference type="ChEBI" id="CHEBI:18420"/>
    </cofactor>
</comment>
<dbReference type="PANTHER" id="PTHR31225:SF93">
    <property type="entry name" value="ALPHA-HUMULENE_(-)-(E)-BETA-CARYOPHYLLENE SYNTHASE"/>
    <property type="match status" value="1"/>
</dbReference>
<dbReference type="CDD" id="cd00684">
    <property type="entry name" value="Terpene_cyclase_plant_C1"/>
    <property type="match status" value="1"/>
</dbReference>
<evidence type="ECO:0000256" key="2">
    <source>
        <dbReference type="ARBA" id="ARBA00004229"/>
    </source>
</evidence>
<dbReference type="SUPFAM" id="SSF48576">
    <property type="entry name" value="Terpenoid synthases"/>
    <property type="match status" value="1"/>
</dbReference>
<keyword evidence="9" id="KW-0809">Transit peptide</keyword>
<dbReference type="InterPro" id="IPR034741">
    <property type="entry name" value="Terpene_cyclase-like_1_C"/>
</dbReference>
<dbReference type="Gene3D" id="1.10.600.10">
    <property type="entry name" value="Farnesyl Diphosphate Synthase"/>
    <property type="match status" value="1"/>
</dbReference>
<dbReference type="InterPro" id="IPR050148">
    <property type="entry name" value="Terpene_synthase-like"/>
</dbReference>
<comment type="caution">
    <text evidence="14">The sequence shown here is derived from an EMBL/GenBank/DDBJ whole genome shotgun (WGS) entry which is preliminary data.</text>
</comment>
<dbReference type="FunFam" id="1.50.10.130:FF:000001">
    <property type="entry name" value="Isoprene synthase, chloroplastic"/>
    <property type="match status" value="1"/>
</dbReference>